<gene>
    <name evidence="3" type="ORF">FF098_014335</name>
    <name evidence="2" type="ORF">GCM10011355_28320</name>
</gene>
<comment type="caution">
    <text evidence="2">The sequence shown here is derived from an EMBL/GenBank/DDBJ whole genome shotgun (WGS) entry which is preliminary data.</text>
</comment>
<keyword evidence="1" id="KW-0732">Signal</keyword>
<protein>
    <submittedName>
        <fullName evidence="2">Uncharacterized protein</fullName>
    </submittedName>
</protein>
<dbReference type="Proteomes" id="UP000621856">
    <property type="component" value="Unassembled WGS sequence"/>
</dbReference>
<evidence type="ECO:0000313" key="4">
    <source>
        <dbReference type="Proteomes" id="UP000621856"/>
    </source>
</evidence>
<feature type="chain" id="PRO_5035291411" evidence="1">
    <location>
        <begin position="22"/>
        <end position="171"/>
    </location>
</feature>
<evidence type="ECO:0000313" key="2">
    <source>
        <dbReference type="EMBL" id="GGI00316.1"/>
    </source>
</evidence>
<feature type="signal peptide" evidence="1">
    <location>
        <begin position="1"/>
        <end position="21"/>
    </location>
</feature>
<dbReference type="EMBL" id="BMGZ01000003">
    <property type="protein sequence ID" value="GGI00316.1"/>
    <property type="molecule type" value="Genomic_DNA"/>
</dbReference>
<organism evidence="2 4">
    <name type="scientific">Aquisalinus luteolus</name>
    <dbReference type="NCBI Taxonomy" id="1566827"/>
    <lineage>
        <taxon>Bacteria</taxon>
        <taxon>Pseudomonadati</taxon>
        <taxon>Pseudomonadota</taxon>
        <taxon>Alphaproteobacteria</taxon>
        <taxon>Parvularculales</taxon>
        <taxon>Parvularculaceae</taxon>
        <taxon>Aquisalinus</taxon>
    </lineage>
</organism>
<proteinExistence type="predicted"/>
<dbReference type="Proteomes" id="UP000818603">
    <property type="component" value="Unassembled WGS sequence"/>
</dbReference>
<keyword evidence="5" id="KW-1185">Reference proteome</keyword>
<reference evidence="2" key="3">
    <citation type="submission" date="2020-09" db="EMBL/GenBank/DDBJ databases">
        <authorList>
            <person name="Sun Q."/>
            <person name="Zhou Y."/>
        </authorList>
    </citation>
    <scope>NUCLEOTIDE SEQUENCE</scope>
    <source>
        <strain evidence="2">CGMCC 1.14984</strain>
    </source>
</reference>
<evidence type="ECO:0000313" key="5">
    <source>
        <dbReference type="Proteomes" id="UP000818603"/>
    </source>
</evidence>
<accession>A0A8J3A531</accession>
<evidence type="ECO:0000256" key="1">
    <source>
        <dbReference type="SAM" id="SignalP"/>
    </source>
</evidence>
<sequence length="171" mass="19013">MTMTTLIAAMAAASMATQATATQQQWTEQAEYLDRVVEWECGATPQGGDYEPVRAVMNIIRTGQTVEIYEVTKLTMLNGKNYVARIKYDADLKMNTDGQVYMETTSTETVSLDQLPDNFSWGDTNSTTMMLMMFPSKFGENRYELKGWSKSPGVIMDVACATSGLRQVAPE</sequence>
<dbReference type="AlphaFoldDB" id="A0A8J3A531"/>
<evidence type="ECO:0000313" key="3">
    <source>
        <dbReference type="EMBL" id="NHK29097.1"/>
    </source>
</evidence>
<reference evidence="3 5" key="2">
    <citation type="submission" date="2020-02" db="EMBL/GenBank/DDBJ databases">
        <title>Genome sequence of Parvularcula flava strain NH6-79.</title>
        <authorList>
            <person name="Abdul Karim M.H."/>
            <person name="Lam M.Q."/>
            <person name="Chen S.J."/>
            <person name="Yahya A."/>
            <person name="Shahir S."/>
            <person name="Shamsir M.S."/>
            <person name="Chong C.S."/>
        </authorList>
    </citation>
    <scope>NUCLEOTIDE SEQUENCE [LARGE SCALE GENOMIC DNA]</scope>
    <source>
        <strain evidence="3 5">NH6-79</strain>
    </source>
</reference>
<dbReference type="EMBL" id="VCJR02000003">
    <property type="protein sequence ID" value="NHK29097.1"/>
    <property type="molecule type" value="Genomic_DNA"/>
</dbReference>
<reference evidence="2" key="1">
    <citation type="journal article" date="2014" name="Int. J. Syst. Evol. Microbiol.">
        <title>Complete genome sequence of Corynebacterium casei LMG S-19264T (=DSM 44701T), isolated from a smear-ripened cheese.</title>
        <authorList>
            <consortium name="US DOE Joint Genome Institute (JGI-PGF)"/>
            <person name="Walter F."/>
            <person name="Albersmeier A."/>
            <person name="Kalinowski J."/>
            <person name="Ruckert C."/>
        </authorList>
    </citation>
    <scope>NUCLEOTIDE SEQUENCE</scope>
    <source>
        <strain evidence="2">CGMCC 1.14984</strain>
    </source>
</reference>
<dbReference type="RefSeq" id="WP_155141783.1">
    <property type="nucleotide sequence ID" value="NZ_BMGZ01000003.1"/>
</dbReference>
<name>A0A8J3A531_9PROT</name>